<keyword evidence="2" id="KW-0489">Methyltransferase</keyword>
<evidence type="ECO:0000256" key="1">
    <source>
        <dbReference type="ARBA" id="ARBA00007137"/>
    </source>
</evidence>
<dbReference type="Proteomes" id="UP000277457">
    <property type="component" value="Unassembled WGS sequence"/>
</dbReference>
<evidence type="ECO:0000256" key="3">
    <source>
        <dbReference type="ARBA" id="ARBA00022679"/>
    </source>
</evidence>
<name>A0A662D4S0_UNCAE</name>
<dbReference type="GO" id="GO:0008168">
    <property type="term" value="F:methyltransferase activity"/>
    <property type="evidence" value="ECO:0007669"/>
    <property type="project" value="UniProtKB-KW"/>
</dbReference>
<gene>
    <name evidence="4" type="ORF">DRZ78_02705</name>
</gene>
<dbReference type="InterPro" id="IPR038601">
    <property type="entry name" value="MttB-like_sf"/>
</dbReference>
<proteinExistence type="inferred from homology"/>
<evidence type="ECO:0000313" key="5">
    <source>
        <dbReference type="Proteomes" id="UP000277457"/>
    </source>
</evidence>
<evidence type="ECO:0000256" key="2">
    <source>
        <dbReference type="ARBA" id="ARBA00022603"/>
    </source>
</evidence>
<sequence length="480" mass="53103">MREKFRNILSPAEIRKIHDTSIRILSEIGVKVNNDEILDLLSDAGALVNKETKVVRIPEHLVMEGIEKSKKEHVLYGRGVGKIAKFGYGKQLFMSTAGQYIWIDETTKERRPGTLNDSRTAILIGDALEGIDIVGAFVLPAEIPSKVRDIHLYAELIKNTEKPCFTWINNGKTAKYIIEMFKVIAGGEEKLRNKPMVEAFVEPISPLQFGKEGLEILIEFAKLRLPVGFGPMAMTMATAPATLAGTVAQENAEILAGVTISQVISPGLPVTYWGIPHIMDPATGNISFGSPEQGLMAVAITELAKSYGFPVGINVGLTDSKLPDVQNGLERGMTLLLGALAGADIFGHMGIVGADQGASLAELVINDEMISYLRRIMRGFNINKETLAFEVIKRVNIGGHFLEDEHTLKHFRKELWSPELFDRDSWEIWKQKGGDTILEGAIKKKEMILREHKVRPLDQDIANQIDEIVKEADKDILGKE</sequence>
<dbReference type="AlphaFoldDB" id="A0A662D4S0"/>
<keyword evidence="3" id="KW-0808">Transferase</keyword>
<accession>A0A662D4S0</accession>
<comment type="caution">
    <text evidence="4">The sequence shown here is derived from an EMBL/GenBank/DDBJ whole genome shotgun (WGS) entry which is preliminary data.</text>
</comment>
<dbReference type="GO" id="GO:0015948">
    <property type="term" value="P:methanogenesis"/>
    <property type="evidence" value="ECO:0007669"/>
    <property type="project" value="InterPro"/>
</dbReference>
<reference evidence="4 5" key="1">
    <citation type="submission" date="2018-06" db="EMBL/GenBank/DDBJ databases">
        <title>Extensive metabolic versatility and redundancy in microbially diverse, dynamic hydrothermal sediments.</title>
        <authorList>
            <person name="Dombrowski N."/>
            <person name="Teske A."/>
            <person name="Baker B.J."/>
        </authorList>
    </citation>
    <scope>NUCLEOTIDE SEQUENCE [LARGE SCALE GENOMIC DNA]</scope>
    <source>
        <strain evidence="4">B7_G13</strain>
    </source>
</reference>
<comment type="similarity">
    <text evidence="1">Belongs to the trimethylamine methyltransferase family.</text>
</comment>
<evidence type="ECO:0000313" key="4">
    <source>
        <dbReference type="EMBL" id="RLE07602.1"/>
    </source>
</evidence>
<dbReference type="Gene3D" id="3.20.20.480">
    <property type="entry name" value="Trimethylamine methyltransferase-like"/>
    <property type="match status" value="1"/>
</dbReference>
<organism evidence="4 5">
    <name type="scientific">Aerophobetes bacterium</name>
    <dbReference type="NCBI Taxonomy" id="2030807"/>
    <lineage>
        <taxon>Bacteria</taxon>
        <taxon>Candidatus Aerophobota</taxon>
    </lineage>
</organism>
<evidence type="ECO:0008006" key="6">
    <source>
        <dbReference type="Google" id="ProtNLM"/>
    </source>
</evidence>
<dbReference type="EMBL" id="QMPY01000081">
    <property type="protein sequence ID" value="RLE07602.1"/>
    <property type="molecule type" value="Genomic_DNA"/>
</dbReference>
<dbReference type="InterPro" id="IPR010426">
    <property type="entry name" value="MTTB_MeTrfase"/>
</dbReference>
<dbReference type="GO" id="GO:0032259">
    <property type="term" value="P:methylation"/>
    <property type="evidence" value="ECO:0007669"/>
    <property type="project" value="UniProtKB-KW"/>
</dbReference>
<protein>
    <recommendedName>
        <fullName evidence="6">Trimethylamine methyltransferase</fullName>
    </recommendedName>
</protein>
<dbReference type="Pfam" id="PF06253">
    <property type="entry name" value="MTTB"/>
    <property type="match status" value="1"/>
</dbReference>